<accession>A0A9P6DD13</accession>
<dbReference type="AlphaFoldDB" id="A0A9P6DD13"/>
<sequence>MFSMEGRKGEQTRRGTYLHGQCNSDLPLYGLNFTNLSTDHCKINHIAKRCSKKLTYVISPGRATYIFSDIHWITVASLCFSNIRLRTSVVERVKVWGRGCVLSTACKHRKEKLTLDNLARRVRLQYARQPAKARRLKCSDDDNNRAARAK</sequence>
<name>A0A9P6DD13_PLEER</name>
<dbReference type="Proteomes" id="UP000807025">
    <property type="component" value="Unassembled WGS sequence"/>
</dbReference>
<organism evidence="1 2">
    <name type="scientific">Pleurotus eryngii</name>
    <name type="common">Boletus of the steppes</name>
    <dbReference type="NCBI Taxonomy" id="5323"/>
    <lineage>
        <taxon>Eukaryota</taxon>
        <taxon>Fungi</taxon>
        <taxon>Dikarya</taxon>
        <taxon>Basidiomycota</taxon>
        <taxon>Agaricomycotina</taxon>
        <taxon>Agaricomycetes</taxon>
        <taxon>Agaricomycetidae</taxon>
        <taxon>Agaricales</taxon>
        <taxon>Pleurotineae</taxon>
        <taxon>Pleurotaceae</taxon>
        <taxon>Pleurotus</taxon>
    </lineage>
</organism>
<gene>
    <name evidence="1" type="ORF">BDN71DRAFT_79931</name>
</gene>
<evidence type="ECO:0000313" key="2">
    <source>
        <dbReference type="Proteomes" id="UP000807025"/>
    </source>
</evidence>
<proteinExistence type="predicted"/>
<evidence type="ECO:0000313" key="1">
    <source>
        <dbReference type="EMBL" id="KAF9491348.1"/>
    </source>
</evidence>
<protein>
    <submittedName>
        <fullName evidence="1">Uncharacterized protein</fullName>
    </submittedName>
</protein>
<keyword evidence="2" id="KW-1185">Reference proteome</keyword>
<reference evidence="1" key="1">
    <citation type="submission" date="2020-11" db="EMBL/GenBank/DDBJ databases">
        <authorList>
            <consortium name="DOE Joint Genome Institute"/>
            <person name="Ahrendt S."/>
            <person name="Riley R."/>
            <person name="Andreopoulos W."/>
            <person name="Labutti K."/>
            <person name="Pangilinan J."/>
            <person name="Ruiz-Duenas F.J."/>
            <person name="Barrasa J.M."/>
            <person name="Sanchez-Garcia M."/>
            <person name="Camarero S."/>
            <person name="Miyauchi S."/>
            <person name="Serrano A."/>
            <person name="Linde D."/>
            <person name="Babiker R."/>
            <person name="Drula E."/>
            <person name="Ayuso-Fernandez I."/>
            <person name="Pacheco R."/>
            <person name="Padilla G."/>
            <person name="Ferreira P."/>
            <person name="Barriuso J."/>
            <person name="Kellner H."/>
            <person name="Castanera R."/>
            <person name="Alfaro M."/>
            <person name="Ramirez L."/>
            <person name="Pisabarro A.G."/>
            <person name="Kuo A."/>
            <person name="Tritt A."/>
            <person name="Lipzen A."/>
            <person name="He G."/>
            <person name="Yan M."/>
            <person name="Ng V."/>
            <person name="Cullen D."/>
            <person name="Martin F."/>
            <person name="Rosso M.-N."/>
            <person name="Henrissat B."/>
            <person name="Hibbett D."/>
            <person name="Martinez A.T."/>
            <person name="Grigoriev I.V."/>
        </authorList>
    </citation>
    <scope>NUCLEOTIDE SEQUENCE</scope>
    <source>
        <strain evidence="1">ATCC 90797</strain>
    </source>
</reference>
<comment type="caution">
    <text evidence="1">The sequence shown here is derived from an EMBL/GenBank/DDBJ whole genome shotgun (WGS) entry which is preliminary data.</text>
</comment>
<dbReference type="EMBL" id="MU154621">
    <property type="protein sequence ID" value="KAF9491348.1"/>
    <property type="molecule type" value="Genomic_DNA"/>
</dbReference>